<evidence type="ECO:0000313" key="14">
    <source>
        <dbReference type="EMBL" id="APC97113.1"/>
    </source>
</evidence>
<dbReference type="FunFam" id="3.20.20.70:FF:000096">
    <property type="entry name" value="Thiamine-phosphate synthase"/>
    <property type="match status" value="1"/>
</dbReference>
<evidence type="ECO:0000256" key="2">
    <source>
        <dbReference type="ARBA" id="ARBA00005165"/>
    </source>
</evidence>
<evidence type="ECO:0000256" key="3">
    <source>
        <dbReference type="ARBA" id="ARBA00022679"/>
    </source>
</evidence>
<keyword evidence="6 10" id="KW-0784">Thiamine biosynthesis</keyword>
<feature type="domain" description="Thiamine phosphate synthase/TenI" evidence="13">
    <location>
        <begin position="7"/>
        <end position="187"/>
    </location>
</feature>
<comment type="function">
    <text evidence="1 10">Condenses 4-methyl-5-(beta-hydroxyethyl)thiazole monophosphate (THZ-P) and 2-methyl-4-amino-5-hydroxymethyl pyrimidine pyrophosphate (HMP-PP) to form thiamine monophosphate (TMP).</text>
</comment>
<dbReference type="GO" id="GO:0000287">
    <property type="term" value="F:magnesium ion binding"/>
    <property type="evidence" value="ECO:0007669"/>
    <property type="project" value="UniProtKB-UniRule"/>
</dbReference>
<dbReference type="RefSeq" id="WP_071664552.1">
    <property type="nucleotide sequence ID" value="NZ_CP009654.1"/>
</dbReference>
<feature type="binding site" evidence="10">
    <location>
        <position position="108"/>
    </location>
    <ligand>
        <name>4-amino-2-methyl-5-(diphosphooxymethyl)pyrimidine</name>
        <dbReference type="ChEBI" id="CHEBI:57841"/>
    </ligand>
</feature>
<dbReference type="GO" id="GO:0004789">
    <property type="term" value="F:thiamine-phosphate diphosphorylase activity"/>
    <property type="evidence" value="ECO:0007669"/>
    <property type="project" value="UniProtKB-UniRule"/>
</dbReference>
<dbReference type="SUPFAM" id="SSF51391">
    <property type="entry name" value="Thiamin phosphate synthase"/>
    <property type="match status" value="1"/>
</dbReference>
<dbReference type="InterPro" id="IPR022998">
    <property type="entry name" value="ThiamineP_synth_TenI"/>
</dbReference>
<reference evidence="15" key="1">
    <citation type="submission" date="2014-10" db="EMBL/GenBank/DDBJ databases">
        <authorList>
            <person name="Kuske C.R."/>
            <person name="Challacombe J.F."/>
            <person name="Daligault H.E."/>
            <person name="Davenport K.W."/>
            <person name="Johnson S.L."/>
            <person name="Siddaramappa S."/>
            <person name="Petersen J.M."/>
        </authorList>
    </citation>
    <scope>NUCLEOTIDE SEQUENCE [LARGE SCALE GENOMIC DNA]</scope>
    <source>
        <strain evidence="15">CA97-1460</strain>
    </source>
</reference>
<dbReference type="InterPro" id="IPR013785">
    <property type="entry name" value="Aldolase_TIM"/>
</dbReference>
<dbReference type="Gene3D" id="3.20.20.70">
    <property type="entry name" value="Aldolase class I"/>
    <property type="match status" value="1"/>
</dbReference>
<dbReference type="KEGG" id="frc:KX01_1689"/>
<organism evidence="14 15">
    <name type="scientific">Francisella frigiditurris</name>
    <dbReference type="NCBI Taxonomy" id="1542390"/>
    <lineage>
        <taxon>Bacteria</taxon>
        <taxon>Pseudomonadati</taxon>
        <taxon>Pseudomonadota</taxon>
        <taxon>Gammaproteobacteria</taxon>
        <taxon>Thiotrichales</taxon>
        <taxon>Francisellaceae</taxon>
        <taxon>Francisella</taxon>
    </lineage>
</organism>
<comment type="catalytic activity">
    <reaction evidence="8 10 11">
        <text>2-(2-carboxy-4-methylthiazol-5-yl)ethyl phosphate + 4-amino-2-methyl-5-(diphosphooxymethyl)pyrimidine + 2 H(+) = thiamine phosphate + CO2 + diphosphate</text>
        <dbReference type="Rhea" id="RHEA:47848"/>
        <dbReference type="ChEBI" id="CHEBI:15378"/>
        <dbReference type="ChEBI" id="CHEBI:16526"/>
        <dbReference type="ChEBI" id="CHEBI:33019"/>
        <dbReference type="ChEBI" id="CHEBI:37575"/>
        <dbReference type="ChEBI" id="CHEBI:57841"/>
        <dbReference type="ChEBI" id="CHEBI:62890"/>
        <dbReference type="EC" id="2.5.1.3"/>
    </reaction>
</comment>
<dbReference type="OrthoDB" id="9810880at2"/>
<comment type="caution">
    <text evidence="10">Lacks conserved residue(s) required for the propagation of feature annotation.</text>
</comment>
<comment type="cofactor">
    <cofactor evidence="10">
        <name>Mg(2+)</name>
        <dbReference type="ChEBI" id="CHEBI:18420"/>
    </cofactor>
    <text evidence="10">Binds 1 Mg(2+) ion per subunit.</text>
</comment>
<keyword evidence="5 10" id="KW-0460">Magnesium</keyword>
<feature type="binding site" evidence="10">
    <location>
        <position position="89"/>
    </location>
    <ligand>
        <name>Mg(2+)</name>
        <dbReference type="ChEBI" id="CHEBI:18420"/>
    </ligand>
</feature>
<feature type="binding site" evidence="10">
    <location>
        <position position="69"/>
    </location>
    <ligand>
        <name>4-amino-2-methyl-5-(diphosphooxymethyl)pyrimidine</name>
        <dbReference type="ChEBI" id="CHEBI:57841"/>
    </ligand>
</feature>
<dbReference type="PANTHER" id="PTHR20857:SF23">
    <property type="entry name" value="THIAMINE BIOSYNTHETIC BIFUNCTIONAL ENZYME"/>
    <property type="match status" value="1"/>
</dbReference>
<gene>
    <name evidence="10 14" type="primary">thiE</name>
    <name evidence="14" type="ORF">KX01_1689</name>
</gene>
<dbReference type="STRING" id="1542390.KX01_1689"/>
<dbReference type="GO" id="GO:0009229">
    <property type="term" value="P:thiamine diphosphate biosynthetic process"/>
    <property type="evidence" value="ECO:0007669"/>
    <property type="project" value="UniProtKB-UniRule"/>
</dbReference>
<evidence type="ECO:0000256" key="1">
    <source>
        <dbReference type="ARBA" id="ARBA00003814"/>
    </source>
</evidence>
<keyword evidence="15" id="KW-1185">Reference proteome</keyword>
<dbReference type="Proteomes" id="UP000182521">
    <property type="component" value="Chromosome"/>
</dbReference>
<evidence type="ECO:0000313" key="15">
    <source>
        <dbReference type="Proteomes" id="UP000182521"/>
    </source>
</evidence>
<comment type="catalytic activity">
    <reaction evidence="7 10 11">
        <text>4-methyl-5-(2-phosphooxyethyl)-thiazole + 4-amino-2-methyl-5-(diphosphooxymethyl)pyrimidine + H(+) = thiamine phosphate + diphosphate</text>
        <dbReference type="Rhea" id="RHEA:22328"/>
        <dbReference type="ChEBI" id="CHEBI:15378"/>
        <dbReference type="ChEBI" id="CHEBI:33019"/>
        <dbReference type="ChEBI" id="CHEBI:37575"/>
        <dbReference type="ChEBI" id="CHEBI:57841"/>
        <dbReference type="ChEBI" id="CHEBI:58296"/>
        <dbReference type="EC" id="2.5.1.3"/>
    </reaction>
</comment>
<keyword evidence="4 10" id="KW-0479">Metal-binding</keyword>
<dbReference type="InterPro" id="IPR036206">
    <property type="entry name" value="ThiamineP_synth_sf"/>
</dbReference>
<evidence type="ECO:0000256" key="6">
    <source>
        <dbReference type="ARBA" id="ARBA00022977"/>
    </source>
</evidence>
<comment type="similarity">
    <text evidence="10 11">Belongs to the thiamine-phosphate synthase family.</text>
</comment>
<evidence type="ECO:0000256" key="7">
    <source>
        <dbReference type="ARBA" id="ARBA00047334"/>
    </source>
</evidence>
<dbReference type="GO" id="GO:0005737">
    <property type="term" value="C:cytoplasm"/>
    <property type="evidence" value="ECO:0007669"/>
    <property type="project" value="TreeGrafter"/>
</dbReference>
<evidence type="ECO:0000259" key="13">
    <source>
        <dbReference type="Pfam" id="PF02581"/>
    </source>
</evidence>
<evidence type="ECO:0000256" key="10">
    <source>
        <dbReference type="HAMAP-Rule" id="MF_00097"/>
    </source>
</evidence>
<feature type="binding site" evidence="10">
    <location>
        <position position="137"/>
    </location>
    <ligand>
        <name>4-amino-2-methyl-5-(diphosphooxymethyl)pyrimidine</name>
        <dbReference type="ChEBI" id="CHEBI:57841"/>
    </ligand>
</feature>
<comment type="catalytic activity">
    <reaction evidence="9 10 11">
        <text>2-[(2R,5Z)-2-carboxy-4-methylthiazol-5(2H)-ylidene]ethyl phosphate + 4-amino-2-methyl-5-(diphosphooxymethyl)pyrimidine + 2 H(+) = thiamine phosphate + CO2 + diphosphate</text>
        <dbReference type="Rhea" id="RHEA:47844"/>
        <dbReference type="ChEBI" id="CHEBI:15378"/>
        <dbReference type="ChEBI" id="CHEBI:16526"/>
        <dbReference type="ChEBI" id="CHEBI:33019"/>
        <dbReference type="ChEBI" id="CHEBI:37575"/>
        <dbReference type="ChEBI" id="CHEBI:57841"/>
        <dbReference type="ChEBI" id="CHEBI:62899"/>
        <dbReference type="EC" id="2.5.1.3"/>
    </reaction>
</comment>
<dbReference type="NCBIfam" id="TIGR00693">
    <property type="entry name" value="thiE"/>
    <property type="match status" value="1"/>
</dbReference>
<evidence type="ECO:0000256" key="9">
    <source>
        <dbReference type="ARBA" id="ARBA00047883"/>
    </source>
</evidence>
<accession>A0A1J0KTN2</accession>
<dbReference type="CDD" id="cd00564">
    <property type="entry name" value="TMP_TenI"/>
    <property type="match status" value="1"/>
</dbReference>
<evidence type="ECO:0000256" key="8">
    <source>
        <dbReference type="ARBA" id="ARBA00047851"/>
    </source>
</evidence>
<dbReference type="PANTHER" id="PTHR20857">
    <property type="entry name" value="THIAMINE-PHOSPHATE PYROPHOSPHORYLASE"/>
    <property type="match status" value="1"/>
</dbReference>
<feature type="binding site" evidence="10">
    <location>
        <begin position="37"/>
        <end position="41"/>
    </location>
    <ligand>
        <name>4-amino-2-methyl-5-(diphosphooxymethyl)pyrimidine</name>
        <dbReference type="ChEBI" id="CHEBI:57841"/>
    </ligand>
</feature>
<evidence type="ECO:0000256" key="5">
    <source>
        <dbReference type="ARBA" id="ARBA00022842"/>
    </source>
</evidence>
<proteinExistence type="inferred from homology"/>
<dbReference type="AlphaFoldDB" id="A0A1J0KTN2"/>
<dbReference type="Pfam" id="PF02581">
    <property type="entry name" value="TMP-TENI"/>
    <property type="match status" value="1"/>
</dbReference>
<name>A0A1J0KTN2_9GAMM</name>
<sequence length="210" mass="23335">MKDALKLILVTNKQNQPISDYLELIKICATSGITSVQLREKTLSGHDLLLFGQKLKKLLDALNIPLIVNDNIELCLKLNAYGLHLGQSDGNIQKARELLGPNKILGLSTNNLEQIKIANNLPIDYIGVGSIFPTRNKPNIETIWGINNLKEAYKISKHPIVAIGGINNTNAKNVLQTGVYGIAAIEAFHNQNSKENYQNLRRIVDERKYA</sequence>
<feature type="binding site" evidence="10">
    <location>
        <position position="70"/>
    </location>
    <ligand>
        <name>Mg(2+)</name>
        <dbReference type="ChEBI" id="CHEBI:18420"/>
    </ligand>
</feature>
<dbReference type="EC" id="2.5.1.3" evidence="10"/>
<dbReference type="GO" id="GO:0009228">
    <property type="term" value="P:thiamine biosynthetic process"/>
    <property type="evidence" value="ECO:0007669"/>
    <property type="project" value="UniProtKB-KW"/>
</dbReference>
<evidence type="ECO:0000256" key="4">
    <source>
        <dbReference type="ARBA" id="ARBA00022723"/>
    </source>
</evidence>
<dbReference type="EMBL" id="CP009654">
    <property type="protein sequence ID" value="APC97113.1"/>
    <property type="molecule type" value="Genomic_DNA"/>
</dbReference>
<dbReference type="InterPro" id="IPR034291">
    <property type="entry name" value="TMP_synthase"/>
</dbReference>
<feature type="binding site" evidence="10">
    <location>
        <position position="165"/>
    </location>
    <ligand>
        <name>2-[(2R,5Z)-2-carboxy-4-methylthiazol-5(2H)-ylidene]ethyl phosphate</name>
        <dbReference type="ChEBI" id="CHEBI:62899"/>
    </ligand>
</feature>
<protein>
    <recommendedName>
        <fullName evidence="10">Thiamine-phosphate synthase</fullName>
        <shortName evidence="10">TP synthase</shortName>
        <shortName evidence="10">TPS</shortName>
        <ecNumber evidence="10">2.5.1.3</ecNumber>
    </recommendedName>
    <alternativeName>
        <fullName evidence="10">Thiamine-phosphate pyrophosphorylase</fullName>
        <shortName evidence="10">TMP pyrophosphorylase</shortName>
        <shortName evidence="10">TMP-PPase</shortName>
    </alternativeName>
</protein>
<keyword evidence="3 10" id="KW-0808">Transferase</keyword>
<evidence type="ECO:0000256" key="12">
    <source>
        <dbReference type="RuleBase" id="RU004253"/>
    </source>
</evidence>
<evidence type="ECO:0000256" key="11">
    <source>
        <dbReference type="RuleBase" id="RU003826"/>
    </source>
</evidence>
<comment type="pathway">
    <text evidence="2 10 12">Cofactor biosynthesis; thiamine diphosphate biosynthesis; thiamine phosphate from 4-amino-2-methyl-5-diphosphomethylpyrimidine and 4-methyl-5-(2-phosphoethyl)-thiazole: step 1/1.</text>
</comment>
<dbReference type="HAMAP" id="MF_00097">
    <property type="entry name" value="TMP_synthase"/>
    <property type="match status" value="1"/>
</dbReference>
<dbReference type="UniPathway" id="UPA00060">
    <property type="reaction ID" value="UER00141"/>
</dbReference>